<feature type="region of interest" description="Disordered" evidence="1">
    <location>
        <begin position="82"/>
        <end position="109"/>
    </location>
</feature>
<dbReference type="AlphaFoldDB" id="A0A445MQL1"/>
<proteinExistence type="predicted"/>
<protein>
    <submittedName>
        <fullName evidence="2">Uncharacterized protein</fullName>
    </submittedName>
</protein>
<accession>A0A445MQL1</accession>
<evidence type="ECO:0000256" key="1">
    <source>
        <dbReference type="SAM" id="MobiDB-lite"/>
    </source>
</evidence>
<name>A0A445MQL1_9BACT</name>
<evidence type="ECO:0000313" key="2">
    <source>
        <dbReference type="EMBL" id="SPD71728.1"/>
    </source>
</evidence>
<organism evidence="2">
    <name type="scientific">uncultured Desulfobacterium sp</name>
    <dbReference type="NCBI Taxonomy" id="201089"/>
    <lineage>
        <taxon>Bacteria</taxon>
        <taxon>Pseudomonadati</taxon>
        <taxon>Thermodesulfobacteriota</taxon>
        <taxon>Desulfobacteria</taxon>
        <taxon>Desulfobacterales</taxon>
        <taxon>Desulfobacteriaceae</taxon>
        <taxon>Desulfobacterium</taxon>
        <taxon>environmental samples</taxon>
    </lineage>
</organism>
<dbReference type="EMBL" id="OJIN01000003">
    <property type="protein sequence ID" value="SPD71728.1"/>
    <property type="molecule type" value="Genomic_DNA"/>
</dbReference>
<reference evidence="2" key="1">
    <citation type="submission" date="2018-01" db="EMBL/GenBank/DDBJ databases">
        <authorList>
            <person name="Regsiter A."/>
            <person name="William W."/>
        </authorList>
    </citation>
    <scope>NUCLEOTIDE SEQUENCE</scope>
    <source>
        <strain evidence="2">TRIP AH-1</strain>
    </source>
</reference>
<gene>
    <name evidence="2" type="ORF">PITCH_A1000003</name>
</gene>
<sequence>MVRLTSPIRAMGQYWDYRSYAVEPSRKTDRRMIMKYRMGLMSVRSCTRGGMLAIGVAKPERMMAGTIKRKAPRRPCCWVRGSNLQKSRKKQQTHFWKRDISRQQKKAYR</sequence>